<dbReference type="AlphaFoldDB" id="A0A542YG67"/>
<keyword evidence="2" id="KW-1133">Transmembrane helix</keyword>
<evidence type="ECO:0000256" key="1">
    <source>
        <dbReference type="SAM" id="MobiDB-lite"/>
    </source>
</evidence>
<feature type="transmembrane region" description="Helical" evidence="2">
    <location>
        <begin position="307"/>
        <end position="323"/>
    </location>
</feature>
<evidence type="ECO:0000313" key="4">
    <source>
        <dbReference type="Proteomes" id="UP000317998"/>
    </source>
</evidence>
<dbReference type="RefSeq" id="WP_141879373.1">
    <property type="nucleotide sequence ID" value="NZ_VFOM01000001.1"/>
</dbReference>
<keyword evidence="4" id="KW-1185">Reference proteome</keyword>
<feature type="region of interest" description="Disordered" evidence="1">
    <location>
        <begin position="87"/>
        <end position="111"/>
    </location>
</feature>
<evidence type="ECO:0008006" key="5">
    <source>
        <dbReference type="Google" id="ProtNLM"/>
    </source>
</evidence>
<protein>
    <recommendedName>
        <fullName evidence="5">Yip1 domain-containing protein</fullName>
    </recommendedName>
</protein>
<keyword evidence="2" id="KW-0472">Membrane</keyword>
<dbReference type="EMBL" id="VFOM01000001">
    <property type="protein sequence ID" value="TQL47082.1"/>
    <property type="molecule type" value="Genomic_DNA"/>
</dbReference>
<feature type="region of interest" description="Disordered" evidence="1">
    <location>
        <begin position="20"/>
        <end position="65"/>
    </location>
</feature>
<comment type="caution">
    <text evidence="3">The sequence shown here is derived from an EMBL/GenBank/DDBJ whole genome shotgun (WGS) entry which is preliminary data.</text>
</comment>
<sequence>MSNEPFGYPSAPDPHAQLRAQLQAQQAAAQQASAQYPSGQLAPQELGGLPAPQPVAPGNQPLANSDLSEDAWKASLPSWGGPINIGPASPTAVAPPAVTPAASQAPQMQAAPMQTAQTQAAPAAPAFPVAPAPVPPSSLLGTGFGLGPAKLSGGQTLPAIDPSSDAAGLTQHTLTRTSGGFPVAAAPGASVAPPRTSAYQNWTPPPSTSNTAAVWWLVVSPIIFSVLMVVLAVLAFGPTFIAVLAELVQNPDAASAAVPASFVETYLGFLGVNAVASLVFLVASIWLGYRDRQALNQLGFTAAASPWWMLLSMFIYLIVRTVHVRRVTGGGQAPLVVYILVYVLPPILLSVGIVVLMVMTAGTTLS</sequence>
<proteinExistence type="predicted"/>
<feature type="compositionally biased region" description="Low complexity" evidence="1">
    <location>
        <begin position="20"/>
        <end position="35"/>
    </location>
</feature>
<name>A0A542YG67_9MICO</name>
<evidence type="ECO:0000256" key="2">
    <source>
        <dbReference type="SAM" id="Phobius"/>
    </source>
</evidence>
<dbReference type="Proteomes" id="UP000317998">
    <property type="component" value="Unassembled WGS sequence"/>
</dbReference>
<reference evidence="3 4" key="1">
    <citation type="submission" date="2019-06" db="EMBL/GenBank/DDBJ databases">
        <title>Sequencing the genomes of 1000 actinobacteria strains.</title>
        <authorList>
            <person name="Klenk H.-P."/>
        </authorList>
    </citation>
    <scope>NUCLEOTIDE SEQUENCE [LARGE SCALE GENOMIC DNA]</scope>
    <source>
        <strain evidence="3 4">DSM 26477</strain>
    </source>
</reference>
<keyword evidence="2" id="KW-0812">Transmembrane</keyword>
<feature type="transmembrane region" description="Helical" evidence="2">
    <location>
        <begin position="266"/>
        <end position="287"/>
    </location>
</feature>
<organism evidence="3 4">
    <name type="scientific">Homoserinimonas aerilata</name>
    <dbReference type="NCBI Taxonomy" id="1162970"/>
    <lineage>
        <taxon>Bacteria</taxon>
        <taxon>Bacillati</taxon>
        <taxon>Actinomycetota</taxon>
        <taxon>Actinomycetes</taxon>
        <taxon>Micrococcales</taxon>
        <taxon>Microbacteriaceae</taxon>
        <taxon>Homoserinimonas</taxon>
    </lineage>
</organism>
<feature type="transmembrane region" description="Helical" evidence="2">
    <location>
        <begin position="214"/>
        <end position="245"/>
    </location>
</feature>
<feature type="transmembrane region" description="Helical" evidence="2">
    <location>
        <begin position="335"/>
        <end position="359"/>
    </location>
</feature>
<evidence type="ECO:0000313" key="3">
    <source>
        <dbReference type="EMBL" id="TQL47082.1"/>
    </source>
</evidence>
<gene>
    <name evidence="3" type="ORF">FB562_0128</name>
</gene>
<accession>A0A542YG67</accession>